<evidence type="ECO:0000313" key="3">
    <source>
        <dbReference type="Proteomes" id="UP000482960"/>
    </source>
</evidence>
<comment type="caution">
    <text evidence="2">The sequence shown here is derived from an EMBL/GenBank/DDBJ whole genome shotgun (WGS) entry which is preliminary data.</text>
</comment>
<protein>
    <submittedName>
        <fullName evidence="2">Uncharacterized protein</fullName>
    </submittedName>
</protein>
<keyword evidence="3" id="KW-1185">Reference proteome</keyword>
<keyword evidence="1" id="KW-0472">Membrane</keyword>
<accession>A0A6V8KSE0</accession>
<dbReference type="EMBL" id="BLPG01000001">
    <property type="protein sequence ID" value="GFJ88053.1"/>
    <property type="molecule type" value="Genomic_DNA"/>
</dbReference>
<name>A0A6V8KSE0_9ACTN</name>
<evidence type="ECO:0000313" key="2">
    <source>
        <dbReference type="EMBL" id="GFJ88053.1"/>
    </source>
</evidence>
<dbReference type="AlphaFoldDB" id="A0A6V8KSE0"/>
<dbReference type="RefSeq" id="WP_173075263.1">
    <property type="nucleotide sequence ID" value="NZ_BLPG01000001.1"/>
</dbReference>
<reference evidence="2 3" key="1">
    <citation type="submission" date="2020-03" db="EMBL/GenBank/DDBJ databases">
        <title>Whole genome shotgun sequence of Phytohabitans rumicis NBRC 108638.</title>
        <authorList>
            <person name="Komaki H."/>
            <person name="Tamura T."/>
        </authorList>
    </citation>
    <scope>NUCLEOTIDE SEQUENCE [LARGE SCALE GENOMIC DNA]</scope>
    <source>
        <strain evidence="2 3">NBRC 108638</strain>
    </source>
</reference>
<reference evidence="2 3" key="2">
    <citation type="submission" date="2020-03" db="EMBL/GenBank/DDBJ databases">
        <authorList>
            <person name="Ichikawa N."/>
            <person name="Kimura A."/>
            <person name="Kitahashi Y."/>
            <person name="Uohara A."/>
        </authorList>
    </citation>
    <scope>NUCLEOTIDE SEQUENCE [LARGE SCALE GENOMIC DNA]</scope>
    <source>
        <strain evidence="2 3">NBRC 108638</strain>
    </source>
</reference>
<feature type="transmembrane region" description="Helical" evidence="1">
    <location>
        <begin position="12"/>
        <end position="33"/>
    </location>
</feature>
<evidence type="ECO:0000256" key="1">
    <source>
        <dbReference type="SAM" id="Phobius"/>
    </source>
</evidence>
<keyword evidence="1" id="KW-1133">Transmembrane helix</keyword>
<gene>
    <name evidence="2" type="ORF">Prum_016950</name>
</gene>
<organism evidence="2 3">
    <name type="scientific">Phytohabitans rumicis</name>
    <dbReference type="NCBI Taxonomy" id="1076125"/>
    <lineage>
        <taxon>Bacteria</taxon>
        <taxon>Bacillati</taxon>
        <taxon>Actinomycetota</taxon>
        <taxon>Actinomycetes</taxon>
        <taxon>Micromonosporales</taxon>
        <taxon>Micromonosporaceae</taxon>
    </lineage>
</organism>
<sequence length="199" mass="21657">MLKKMSKAEKIGIWIGVTTLVVSSSIALVAWQWPQPVRQEPLWEKEAAATTSEAPRTVPATVPATQNKTYLADLFPHSGGANMTSLPRALTGKDGYDHPIVVRCPTNQSDDKTRSVTYLLRGRYLDFSATVRPYYSAERDARTYVHAVTGVKERDGTLTQQTRGTQFAATMAAPATLAATVDGAEELTIQVQCESPEGS</sequence>
<dbReference type="Proteomes" id="UP000482960">
    <property type="component" value="Unassembled WGS sequence"/>
</dbReference>
<proteinExistence type="predicted"/>
<keyword evidence="1" id="KW-0812">Transmembrane</keyword>